<evidence type="ECO:0000313" key="3">
    <source>
        <dbReference type="Proteomes" id="UP000018468"/>
    </source>
</evidence>
<proteinExistence type="predicted"/>
<dbReference type="InterPro" id="IPR000477">
    <property type="entry name" value="RT_dom"/>
</dbReference>
<evidence type="ECO:0000259" key="1">
    <source>
        <dbReference type="PROSITE" id="PS50878"/>
    </source>
</evidence>
<organism evidence="2 3">
    <name type="scientific">Lepisosteus oculatus</name>
    <name type="common">Spotted gar</name>
    <dbReference type="NCBI Taxonomy" id="7918"/>
    <lineage>
        <taxon>Eukaryota</taxon>
        <taxon>Metazoa</taxon>
        <taxon>Chordata</taxon>
        <taxon>Craniata</taxon>
        <taxon>Vertebrata</taxon>
        <taxon>Euteleostomi</taxon>
        <taxon>Actinopterygii</taxon>
        <taxon>Neopterygii</taxon>
        <taxon>Holostei</taxon>
        <taxon>Semionotiformes</taxon>
        <taxon>Lepisosteidae</taxon>
        <taxon>Lepisosteus</taxon>
    </lineage>
</organism>
<name>W5NNH5_LEPOC</name>
<dbReference type="STRING" id="7918.ENSLOCP00000022184"/>
<dbReference type="EMBL" id="AHAT01009717">
    <property type="status" value="NOT_ANNOTATED_CDS"/>
    <property type="molecule type" value="Genomic_DNA"/>
</dbReference>
<dbReference type="PANTHER" id="PTHR33332">
    <property type="entry name" value="REVERSE TRANSCRIPTASE DOMAIN-CONTAINING PROTEIN"/>
    <property type="match status" value="1"/>
</dbReference>
<reference evidence="2" key="3">
    <citation type="submission" date="2025-09" db="UniProtKB">
        <authorList>
            <consortium name="Ensembl"/>
        </authorList>
    </citation>
    <scope>IDENTIFICATION</scope>
</reference>
<evidence type="ECO:0000313" key="2">
    <source>
        <dbReference type="Ensembl" id="ENSLOCP00000022184.1"/>
    </source>
</evidence>
<dbReference type="OMA" id="WHLWGLG"/>
<dbReference type="Ensembl" id="ENSLOCT00000022225.1">
    <property type="protein sequence ID" value="ENSLOCP00000022184.1"/>
    <property type="gene ID" value="ENSLOCG00000018083.1"/>
</dbReference>
<dbReference type="PROSITE" id="PS50878">
    <property type="entry name" value="RT_POL"/>
    <property type="match status" value="1"/>
</dbReference>
<accession>W5NNH5</accession>
<reference evidence="3" key="1">
    <citation type="submission" date="2011-12" db="EMBL/GenBank/DDBJ databases">
        <title>The Draft Genome of Lepisosteus oculatus.</title>
        <authorList>
            <consortium name="The Broad Institute Genome Assembly &amp; Analysis Group"/>
            <consortium name="Computational R&amp;D Group"/>
            <consortium name="and Sequencing Platform"/>
            <person name="Di Palma F."/>
            <person name="Alfoldi J."/>
            <person name="Johnson J."/>
            <person name="Berlin A."/>
            <person name="Gnerre S."/>
            <person name="Jaffe D."/>
            <person name="MacCallum I."/>
            <person name="Young S."/>
            <person name="Walker B.J."/>
            <person name="Lander E.S."/>
            <person name="Lindblad-Toh K."/>
        </authorList>
    </citation>
    <scope>NUCLEOTIDE SEQUENCE [LARGE SCALE GENOMIC DNA]</scope>
</reference>
<dbReference type="InterPro" id="IPR043502">
    <property type="entry name" value="DNA/RNA_pol_sf"/>
</dbReference>
<dbReference type="Proteomes" id="UP000018468">
    <property type="component" value="Linkage group LG25"/>
</dbReference>
<keyword evidence="3" id="KW-1185">Reference proteome</keyword>
<dbReference type="Bgee" id="ENSLOCG00000018083">
    <property type="expression patterns" value="Expressed in testis and 13 other cell types or tissues"/>
</dbReference>
<feature type="domain" description="Reverse transcriptase" evidence="1">
    <location>
        <begin position="1"/>
        <end position="219"/>
    </location>
</feature>
<dbReference type="HOGENOM" id="CLU_000680_37_3_1"/>
<dbReference type="GeneTree" id="ENSGT01150000286909"/>
<dbReference type="eggNOG" id="KOG1075">
    <property type="taxonomic scope" value="Eukaryota"/>
</dbReference>
<dbReference type="Pfam" id="PF00078">
    <property type="entry name" value="RVT_1"/>
    <property type="match status" value="1"/>
</dbReference>
<protein>
    <recommendedName>
        <fullName evidence="1">Reverse transcriptase domain-containing protein</fullName>
    </recommendedName>
</protein>
<dbReference type="AlphaFoldDB" id="W5NNH5"/>
<reference evidence="2" key="2">
    <citation type="submission" date="2025-08" db="UniProtKB">
        <authorList>
            <consortium name="Ensembl"/>
        </authorList>
    </citation>
    <scope>IDENTIFICATION</scope>
</reference>
<sequence length="415" mass="46582">MTNNLFEPLQSGFRQLHSTETALVKVTNDLLIASDSGSLSILILLDLSAAFDTVDHNILLSRLETVFGVSDTALKWFKSYLTDRCHFVSLNGYRSEIGLVKSGVPQGSILGPLLFSIYMFPLGQLLRSHGLSFHFYADDTQIYIHTKPDTDVAVSILSNCISDIKIWMTQNFLHLNCDKTEVMLIGTPHQLRKASPVTLSVDGSVLELQSKLKNLGVIFDSGLTFDPHVQHTVKTSFFHLRNIARLRPMLSLTVAEKLINIFVFSRIDYCNALLPGVSKSTLNKLQYVQNSAARILTRSSASVHITPILESLHWLPVKFRVDFKILMLTYKALHGLAPQYLSELLSPYSPPRNLRSSNSALLTVPQARLHCMGDRAFSCYAPKLWNSLPKDIRESPSLNSFKSRLKTLLFRKAFT</sequence>
<dbReference type="InParanoid" id="W5NNH5"/>
<dbReference type="SUPFAM" id="SSF56672">
    <property type="entry name" value="DNA/RNA polymerases"/>
    <property type="match status" value="1"/>
</dbReference>